<dbReference type="PROSITE" id="PS50931">
    <property type="entry name" value="HTH_LYSR"/>
    <property type="match status" value="1"/>
</dbReference>
<evidence type="ECO:0000256" key="1">
    <source>
        <dbReference type="ARBA" id="ARBA00009437"/>
    </source>
</evidence>
<evidence type="ECO:0000256" key="2">
    <source>
        <dbReference type="ARBA" id="ARBA00023015"/>
    </source>
</evidence>
<evidence type="ECO:0000313" key="6">
    <source>
        <dbReference type="EMBL" id="SFA53329.1"/>
    </source>
</evidence>
<dbReference type="InterPro" id="IPR036388">
    <property type="entry name" value="WH-like_DNA-bd_sf"/>
</dbReference>
<evidence type="ECO:0000259" key="5">
    <source>
        <dbReference type="PROSITE" id="PS50931"/>
    </source>
</evidence>
<dbReference type="OrthoDB" id="9803735at2"/>
<accession>A0A1I0TNI3</accession>
<protein>
    <submittedName>
        <fullName evidence="6">DNA-binding transcriptional regulator, LysR family</fullName>
    </submittedName>
</protein>
<dbReference type="PANTHER" id="PTHR30346">
    <property type="entry name" value="TRANSCRIPTIONAL DUAL REGULATOR HCAR-RELATED"/>
    <property type="match status" value="1"/>
</dbReference>
<proteinExistence type="inferred from homology"/>
<keyword evidence="7" id="KW-1185">Reference proteome</keyword>
<feature type="domain" description="HTH lysR-type" evidence="5">
    <location>
        <begin position="1"/>
        <end position="58"/>
    </location>
</feature>
<dbReference type="FunFam" id="1.10.10.10:FF:000001">
    <property type="entry name" value="LysR family transcriptional regulator"/>
    <property type="match status" value="1"/>
</dbReference>
<evidence type="ECO:0000256" key="4">
    <source>
        <dbReference type="ARBA" id="ARBA00023163"/>
    </source>
</evidence>
<dbReference type="RefSeq" id="WP_090985098.1">
    <property type="nucleotide sequence ID" value="NZ_FOJM01000012.1"/>
</dbReference>
<evidence type="ECO:0000313" key="7">
    <source>
        <dbReference type="Proteomes" id="UP000198836"/>
    </source>
</evidence>
<dbReference type="Pfam" id="PF03466">
    <property type="entry name" value="LysR_substrate"/>
    <property type="match status" value="1"/>
</dbReference>
<dbReference type="STRING" id="332999.SAMN04488511_11230"/>
<dbReference type="SUPFAM" id="SSF53850">
    <property type="entry name" value="Periplasmic binding protein-like II"/>
    <property type="match status" value="1"/>
</dbReference>
<dbReference type="EMBL" id="FOJM01000012">
    <property type="protein sequence ID" value="SFA53329.1"/>
    <property type="molecule type" value="Genomic_DNA"/>
</dbReference>
<dbReference type="Proteomes" id="UP000198836">
    <property type="component" value="Unassembled WGS sequence"/>
</dbReference>
<name>A0A1I0TNI3_9SPHI</name>
<keyword evidence="2" id="KW-0805">Transcription regulation</keyword>
<gene>
    <name evidence="6" type="ORF">SAMN04488511_11230</name>
</gene>
<dbReference type="CDD" id="cd08414">
    <property type="entry name" value="PBP2_LTTR_aromatics_like"/>
    <property type="match status" value="1"/>
</dbReference>
<dbReference type="InterPro" id="IPR036390">
    <property type="entry name" value="WH_DNA-bd_sf"/>
</dbReference>
<dbReference type="InterPro" id="IPR005119">
    <property type="entry name" value="LysR_subst-bd"/>
</dbReference>
<evidence type="ECO:0000256" key="3">
    <source>
        <dbReference type="ARBA" id="ARBA00023125"/>
    </source>
</evidence>
<dbReference type="AlphaFoldDB" id="A0A1I0TNI3"/>
<keyword evidence="3 6" id="KW-0238">DNA-binding</keyword>
<organism evidence="6 7">
    <name type="scientific">Pedobacter suwonensis</name>
    <dbReference type="NCBI Taxonomy" id="332999"/>
    <lineage>
        <taxon>Bacteria</taxon>
        <taxon>Pseudomonadati</taxon>
        <taxon>Bacteroidota</taxon>
        <taxon>Sphingobacteriia</taxon>
        <taxon>Sphingobacteriales</taxon>
        <taxon>Sphingobacteriaceae</taxon>
        <taxon>Pedobacter</taxon>
    </lineage>
</organism>
<sequence>MELRHLSYFKTVAEELHFTKAATKLFISQPPLSRQIKELEEELGVKLFIRNNKRVALTNAGKYFKNEVDNLFTRLEESKEVVRKIHEGVSGEFKIGYISSVYQSQLAEILKLMHQEFPYLKTSLFEVPTLAQIKALEHGDLDVGILRAPVLSEKLKVESLFFDPFVVVTPLGTHKIGNEHELADFLRTSPFIFFNKTFAPQYNQKLVEICHRLGFSPDITHEANNVHSILQLVEAGLGVSILPLSLKKQYGQLNVSFIEISDIPINTEVVLAYKESNKNEALNWFIRHYTRLKI</sequence>
<comment type="similarity">
    <text evidence="1">Belongs to the LysR transcriptional regulatory family.</text>
</comment>
<dbReference type="Gene3D" id="1.10.10.10">
    <property type="entry name" value="Winged helix-like DNA-binding domain superfamily/Winged helix DNA-binding domain"/>
    <property type="match status" value="1"/>
</dbReference>
<dbReference type="InterPro" id="IPR000847">
    <property type="entry name" value="LysR_HTH_N"/>
</dbReference>
<dbReference type="GO" id="GO:0003700">
    <property type="term" value="F:DNA-binding transcription factor activity"/>
    <property type="evidence" value="ECO:0007669"/>
    <property type="project" value="InterPro"/>
</dbReference>
<keyword evidence="4" id="KW-0804">Transcription</keyword>
<dbReference type="GO" id="GO:0032993">
    <property type="term" value="C:protein-DNA complex"/>
    <property type="evidence" value="ECO:0007669"/>
    <property type="project" value="TreeGrafter"/>
</dbReference>
<dbReference type="Gene3D" id="3.40.190.10">
    <property type="entry name" value="Periplasmic binding protein-like II"/>
    <property type="match status" value="2"/>
</dbReference>
<dbReference type="PRINTS" id="PR00039">
    <property type="entry name" value="HTHLYSR"/>
</dbReference>
<dbReference type="SUPFAM" id="SSF46785">
    <property type="entry name" value="Winged helix' DNA-binding domain"/>
    <property type="match status" value="1"/>
</dbReference>
<dbReference type="Pfam" id="PF00126">
    <property type="entry name" value="HTH_1"/>
    <property type="match status" value="1"/>
</dbReference>
<dbReference type="PANTHER" id="PTHR30346:SF17">
    <property type="entry name" value="LYSR FAMILY TRANSCRIPTIONAL REGULATOR"/>
    <property type="match status" value="1"/>
</dbReference>
<reference evidence="7" key="1">
    <citation type="submission" date="2016-10" db="EMBL/GenBank/DDBJ databases">
        <authorList>
            <person name="Varghese N."/>
            <person name="Submissions S."/>
        </authorList>
    </citation>
    <scope>NUCLEOTIDE SEQUENCE [LARGE SCALE GENOMIC DNA]</scope>
    <source>
        <strain evidence="7">DSM 18130</strain>
    </source>
</reference>
<dbReference type="GO" id="GO:0003677">
    <property type="term" value="F:DNA binding"/>
    <property type="evidence" value="ECO:0007669"/>
    <property type="project" value="UniProtKB-KW"/>
</dbReference>